<feature type="region of interest" description="Disordered" evidence="1">
    <location>
        <begin position="131"/>
        <end position="155"/>
    </location>
</feature>
<evidence type="ECO:0000313" key="2">
    <source>
        <dbReference type="EMBL" id="KAK9776673.1"/>
    </source>
</evidence>
<name>A0ABR2XS80_9PEZI</name>
<dbReference type="EMBL" id="JARVKM010000026">
    <property type="protein sequence ID" value="KAK9776673.1"/>
    <property type="molecule type" value="Genomic_DNA"/>
</dbReference>
<accession>A0ABR2XS80</accession>
<comment type="caution">
    <text evidence="2">The sequence shown here is derived from an EMBL/GenBank/DDBJ whole genome shotgun (WGS) entry which is preliminary data.</text>
</comment>
<evidence type="ECO:0000256" key="1">
    <source>
        <dbReference type="SAM" id="MobiDB-lite"/>
    </source>
</evidence>
<reference evidence="2 3" key="1">
    <citation type="submission" date="2024-02" db="EMBL/GenBank/DDBJ databases">
        <title>First draft genome assembly of two strains of Seiridium cardinale.</title>
        <authorList>
            <person name="Emiliani G."/>
            <person name="Scali E."/>
        </authorList>
    </citation>
    <scope>NUCLEOTIDE SEQUENCE [LARGE SCALE GENOMIC DNA]</scope>
    <source>
        <strain evidence="2 3">BM-138-000479</strain>
    </source>
</reference>
<evidence type="ECO:0000313" key="3">
    <source>
        <dbReference type="Proteomes" id="UP001465668"/>
    </source>
</evidence>
<proteinExistence type="predicted"/>
<dbReference type="Proteomes" id="UP001465668">
    <property type="component" value="Unassembled WGS sequence"/>
</dbReference>
<sequence>MKTDLENTLFNDYLISDYPSALFSSSFKTIPHYSLGTIAIQMPSAQPGVNQTRQPTHDEMLPPIPPLTGASPHFFVIMGYFMLASTIASNVLEFTPQPNRLVGDLLHLTAYAGSMAIFTGTRQLFSRCQQQCRPRSSPPPVGEESGRRHTGSSVWTDCTEEMHPGLGYPGLGYPGLAFTGAGSSSEG</sequence>
<protein>
    <submittedName>
        <fullName evidence="2">Uncharacterized protein</fullName>
    </submittedName>
</protein>
<organism evidence="2 3">
    <name type="scientific">Seiridium cardinale</name>
    <dbReference type="NCBI Taxonomy" id="138064"/>
    <lineage>
        <taxon>Eukaryota</taxon>
        <taxon>Fungi</taxon>
        <taxon>Dikarya</taxon>
        <taxon>Ascomycota</taxon>
        <taxon>Pezizomycotina</taxon>
        <taxon>Sordariomycetes</taxon>
        <taxon>Xylariomycetidae</taxon>
        <taxon>Amphisphaeriales</taxon>
        <taxon>Sporocadaceae</taxon>
        <taxon>Seiridium</taxon>
    </lineage>
</organism>
<keyword evidence="3" id="KW-1185">Reference proteome</keyword>
<gene>
    <name evidence="2" type="ORF">SCAR479_06718</name>
</gene>